<dbReference type="Gene3D" id="3.30.2400.10">
    <property type="entry name" value="Major capsid protein gp5"/>
    <property type="match status" value="1"/>
</dbReference>
<organism evidence="3 4">
    <name type="scientific">Haematobacter genomosp. 1</name>
    <dbReference type="NCBI Taxonomy" id="366618"/>
    <lineage>
        <taxon>Bacteria</taxon>
        <taxon>Pseudomonadati</taxon>
        <taxon>Pseudomonadota</taxon>
        <taxon>Alphaproteobacteria</taxon>
        <taxon>Rhodobacterales</taxon>
        <taxon>Paracoccaceae</taxon>
        <taxon>Haematobacter</taxon>
    </lineage>
</organism>
<evidence type="ECO:0000313" key="4">
    <source>
        <dbReference type="Proteomes" id="UP000196878"/>
    </source>
</evidence>
<dbReference type="Pfam" id="PF05065">
    <property type="entry name" value="Phage_capsid"/>
    <property type="match status" value="1"/>
</dbReference>
<sequence length="394" mass="42653">MTKHFPLTPGIRAAIAAGQHLRRKDAADPLELIMQKFGDHADEIQRQLKSNNQAVAGVRAQMDDMEQKMARGGGGMPSAPDSWGEQFTKADGLKAFSDEAHTRPGRLRVEVKAITNGSGSAGALGWSTLDPEVPLLGRRRLTIRNLIPTVQVSSNLVEYARQVTRPIGAATVAEGAQKPESSMTFEGVALPTQVIAHWVTASRQVLDDIPYLRSLIDSELRYGLGEVEEGQLLNGNGTSPNLLGIIPQATPFSSPIALADMTLIDQVGAAVLQNALADFPADGIVMHPSDWMRIRLLKDASGWYLIGDPTGNDVQRLFGLPVVATKAMPAGNFLVGNFQVGATIYDRWAPIVEVSTQHADYFTRNLVAILAEERLAFAVKQPTAFTYGAFDYPE</sequence>
<keyword evidence="4" id="KW-1185">Reference proteome</keyword>
<dbReference type="InterPro" id="IPR024455">
    <property type="entry name" value="Phage_capsid"/>
</dbReference>
<dbReference type="RefSeq" id="WP_088215774.1">
    <property type="nucleotide sequence ID" value="NZ_NIPW01000024.1"/>
</dbReference>
<dbReference type="AlphaFoldDB" id="A0A212AAG0"/>
<dbReference type="NCBIfam" id="TIGR01554">
    <property type="entry name" value="major_cap_HK97"/>
    <property type="match status" value="1"/>
</dbReference>
<dbReference type="Proteomes" id="UP000196878">
    <property type="component" value="Unassembled WGS sequence"/>
</dbReference>
<dbReference type="InterPro" id="IPR054612">
    <property type="entry name" value="Phage_capsid-like_C"/>
</dbReference>
<gene>
    <name evidence="3" type="ORF">CDV49_12550</name>
</gene>
<name>A0A212AAG0_9RHOB</name>
<evidence type="ECO:0000256" key="1">
    <source>
        <dbReference type="ARBA" id="ARBA00004328"/>
    </source>
</evidence>
<comment type="subcellular location">
    <subcellularLocation>
        <location evidence="1">Virion</location>
    </subcellularLocation>
</comment>
<reference evidence="3 4" key="1">
    <citation type="submission" date="2016-12" db="EMBL/GenBank/DDBJ databases">
        <title>Comparison of Traditional DNA-DNA Hybridization with In Silico Genomic Analysis.</title>
        <authorList>
            <person name="Nicholson A.C."/>
            <person name="Humrighouse B.W."/>
            <person name="Graziano J."/>
            <person name="Lasker B."/>
            <person name="Whitney A.M."/>
            <person name="Mcquiston J.R."/>
        </authorList>
    </citation>
    <scope>NUCLEOTIDE SEQUENCE [LARGE SCALE GENOMIC DNA]</scope>
    <source>
        <strain evidence="3 4">H2240</strain>
    </source>
</reference>
<evidence type="ECO:0000259" key="2">
    <source>
        <dbReference type="Pfam" id="PF05065"/>
    </source>
</evidence>
<comment type="caution">
    <text evidence="3">The sequence shown here is derived from an EMBL/GenBank/DDBJ whole genome shotgun (WGS) entry which is preliminary data.</text>
</comment>
<dbReference type="OrthoDB" id="637859at2"/>
<protein>
    <submittedName>
        <fullName evidence="3">Phage major capsid protein</fullName>
    </submittedName>
</protein>
<dbReference type="Gene3D" id="3.30.2320.10">
    <property type="entry name" value="hypothetical protein PF0899 domain"/>
    <property type="match status" value="1"/>
</dbReference>
<dbReference type="EMBL" id="NIPW01000024">
    <property type="protein sequence ID" value="OWJ76981.1"/>
    <property type="molecule type" value="Genomic_DNA"/>
</dbReference>
<accession>A0A212AAG0</accession>
<proteinExistence type="predicted"/>
<evidence type="ECO:0000313" key="3">
    <source>
        <dbReference type="EMBL" id="OWJ76981.1"/>
    </source>
</evidence>
<dbReference type="SUPFAM" id="SSF56563">
    <property type="entry name" value="Major capsid protein gp5"/>
    <property type="match status" value="1"/>
</dbReference>
<feature type="domain" description="Phage capsid-like C-terminal" evidence="2">
    <location>
        <begin position="128"/>
        <end position="389"/>
    </location>
</feature>